<gene>
    <name evidence="3" type="ORF">ACFOZ1_06315</name>
</gene>
<organism evidence="3 4">
    <name type="scientific">Gracilibacillus marinus</name>
    <dbReference type="NCBI Taxonomy" id="630535"/>
    <lineage>
        <taxon>Bacteria</taxon>
        <taxon>Bacillati</taxon>
        <taxon>Bacillota</taxon>
        <taxon>Bacilli</taxon>
        <taxon>Bacillales</taxon>
        <taxon>Bacillaceae</taxon>
        <taxon>Gracilibacillus</taxon>
    </lineage>
</organism>
<proteinExistence type="predicted"/>
<evidence type="ECO:0000313" key="3">
    <source>
        <dbReference type="EMBL" id="MFC4387424.1"/>
    </source>
</evidence>
<dbReference type="Pfam" id="PF20250">
    <property type="entry name" value="FapA_N"/>
    <property type="match status" value="1"/>
</dbReference>
<comment type="caution">
    <text evidence="3">The sequence shown here is derived from an EMBL/GenBank/DDBJ whole genome shotgun (WGS) entry which is preliminary data.</text>
</comment>
<accession>A0ABV8VUP8</accession>
<dbReference type="InterPro" id="IPR046866">
    <property type="entry name" value="FapA_N"/>
</dbReference>
<keyword evidence="1" id="KW-0175">Coiled coil</keyword>
<dbReference type="Proteomes" id="UP001595880">
    <property type="component" value="Unassembled WGS sequence"/>
</dbReference>
<evidence type="ECO:0000259" key="2">
    <source>
        <dbReference type="Pfam" id="PF20250"/>
    </source>
</evidence>
<keyword evidence="4" id="KW-1185">Reference proteome</keyword>
<reference evidence="4" key="1">
    <citation type="journal article" date="2019" name="Int. J. Syst. Evol. Microbiol.">
        <title>The Global Catalogue of Microorganisms (GCM) 10K type strain sequencing project: providing services to taxonomists for standard genome sequencing and annotation.</title>
        <authorList>
            <consortium name="The Broad Institute Genomics Platform"/>
            <consortium name="The Broad Institute Genome Sequencing Center for Infectious Disease"/>
            <person name="Wu L."/>
            <person name="Ma J."/>
        </authorList>
    </citation>
    <scope>NUCLEOTIDE SEQUENCE [LARGE SCALE GENOMIC DNA]</scope>
    <source>
        <strain evidence="4">KACC 14058</strain>
    </source>
</reference>
<sequence>MINEVVRLKISSDRMEAWLEILNVALINELDSSDLHTFLKEEKLETRLFCFDEQQWKTQLTETGKITVSKGIPHENGKDGYIEWFVQLEEILEEKEKTSFRDIKKIPTINKDMEIGMLIHPTAGKSGLDVYGNKIKSKPGKKVITKAGRNVGFDDKKNTFVSQIDGKLSISDKLIQVFDTYEWNEDLSLETGNIDFIGSVYIKGNVPTGYTVKANGDIHIIGLVEGAKLKAGGNIIISNGISGMDKAIIQADGDVIVNYINQASVEAGNNLIVTKSILHSQCVAEESILCENGSIIGGSCSAGHKIIVKHIGNLSNSKTEISLGINKRKREELEQFQKELTTYEINKNKLLVLGKQLQEKNNLTTNERIMLLKQRKMLEVTEQNLQKCEKAIEELQISIGNYQDLDVIVNGTMYDNVELNFGKYSRVLNREYKYIKASLKEKEIVIESLK</sequence>
<feature type="domain" description="Flagellar Assembly Protein A N-terminal region" evidence="2">
    <location>
        <begin position="7"/>
        <end position="172"/>
    </location>
</feature>
<protein>
    <submittedName>
        <fullName evidence="3">DUF342 domain-containing protein</fullName>
    </submittedName>
</protein>
<dbReference type="Pfam" id="PF03961">
    <property type="entry name" value="FapA"/>
    <property type="match status" value="1"/>
</dbReference>
<dbReference type="RefSeq" id="WP_390197238.1">
    <property type="nucleotide sequence ID" value="NZ_JBHSDV010000001.1"/>
</dbReference>
<evidence type="ECO:0000313" key="4">
    <source>
        <dbReference type="Proteomes" id="UP001595880"/>
    </source>
</evidence>
<dbReference type="InterPro" id="IPR005646">
    <property type="entry name" value="FapA"/>
</dbReference>
<dbReference type="InterPro" id="IPR046865">
    <property type="entry name" value="FapA_b_solenoid"/>
</dbReference>
<dbReference type="EMBL" id="JBHSDV010000001">
    <property type="protein sequence ID" value="MFC4387424.1"/>
    <property type="molecule type" value="Genomic_DNA"/>
</dbReference>
<name>A0ABV8VUP8_9BACI</name>
<feature type="coiled-coil region" evidence="1">
    <location>
        <begin position="371"/>
        <end position="405"/>
    </location>
</feature>
<dbReference type="PANTHER" id="PTHR38032">
    <property type="entry name" value="POLYMERASE-RELATED"/>
    <property type="match status" value="1"/>
</dbReference>
<evidence type="ECO:0000256" key="1">
    <source>
        <dbReference type="SAM" id="Coils"/>
    </source>
</evidence>
<dbReference type="PANTHER" id="PTHR38032:SF1">
    <property type="entry name" value="RNA-BINDING PROTEIN KHPB N-TERMINAL DOMAIN-CONTAINING PROTEIN"/>
    <property type="match status" value="1"/>
</dbReference>